<name>A0A8S1UE35_PAROT</name>
<dbReference type="EMBL" id="CAJJDP010000042">
    <property type="protein sequence ID" value="CAD8162614.1"/>
    <property type="molecule type" value="Genomic_DNA"/>
</dbReference>
<dbReference type="AlphaFoldDB" id="A0A8S1UE35"/>
<protein>
    <recommendedName>
        <fullName evidence="3">EF-hand domain-containing protein</fullName>
    </recommendedName>
</protein>
<accession>A0A8S1UE35</accession>
<evidence type="ECO:0000313" key="2">
    <source>
        <dbReference type="Proteomes" id="UP000683925"/>
    </source>
</evidence>
<sequence length="371" mass="43767">MHELLTYRLSLIRNKNNFEDQLSLKEKMVIQAEINNCREISNPAYEWYQFLRINEYLQCSYIRLDIGINIPLLHLQIKANIIEADVRVDFNIFILIHLDNSNNLCNQAVKSCKIMRLENVKKTFILKPINFDDSRHQAFVYIDDHKESFHLLIILNYIYCVNLQTLSFSFGIQTSINILLSSDLICQDSKYYSQQQNYFQKLFHPIRVKLQLNCKHLDHLSSCFIINLENKKGLDLTYYLSKKDYSQIQIQMKWKNSSYPGRLNKTEIQGQFISFGFSADKTLQIKLFYIFDEDSNGTVDYKLLIVGLEVFKDDPQLKIEEQSAQTLKEFLFLIKMAPIKSVKKTLQQLKQNIINKNDKNQIKMVIVEIIE</sequence>
<evidence type="ECO:0000313" key="1">
    <source>
        <dbReference type="EMBL" id="CAD8162614.1"/>
    </source>
</evidence>
<organism evidence="1 2">
    <name type="scientific">Paramecium octaurelia</name>
    <dbReference type="NCBI Taxonomy" id="43137"/>
    <lineage>
        <taxon>Eukaryota</taxon>
        <taxon>Sar</taxon>
        <taxon>Alveolata</taxon>
        <taxon>Ciliophora</taxon>
        <taxon>Intramacronucleata</taxon>
        <taxon>Oligohymenophorea</taxon>
        <taxon>Peniculida</taxon>
        <taxon>Parameciidae</taxon>
        <taxon>Paramecium</taxon>
    </lineage>
</organism>
<gene>
    <name evidence="1" type="ORF">POCTA_138.1.T0420036</name>
</gene>
<proteinExistence type="predicted"/>
<comment type="caution">
    <text evidence="1">The sequence shown here is derived from an EMBL/GenBank/DDBJ whole genome shotgun (WGS) entry which is preliminary data.</text>
</comment>
<keyword evidence="2" id="KW-1185">Reference proteome</keyword>
<reference evidence="1" key="1">
    <citation type="submission" date="2021-01" db="EMBL/GenBank/DDBJ databases">
        <authorList>
            <consortium name="Genoscope - CEA"/>
            <person name="William W."/>
        </authorList>
    </citation>
    <scope>NUCLEOTIDE SEQUENCE</scope>
</reference>
<evidence type="ECO:0008006" key="3">
    <source>
        <dbReference type="Google" id="ProtNLM"/>
    </source>
</evidence>
<dbReference type="Proteomes" id="UP000683925">
    <property type="component" value="Unassembled WGS sequence"/>
</dbReference>